<protein>
    <submittedName>
        <fullName evidence="1">Uncharacterized protein</fullName>
    </submittedName>
</protein>
<dbReference type="EMBL" id="FQUW01000053">
    <property type="protein sequence ID" value="SHF68718.1"/>
    <property type="molecule type" value="Genomic_DNA"/>
</dbReference>
<gene>
    <name evidence="1" type="ORF">SAMN02745218_02879</name>
</gene>
<reference evidence="2" key="1">
    <citation type="submission" date="2016-11" db="EMBL/GenBank/DDBJ databases">
        <authorList>
            <person name="Varghese N."/>
            <person name="Submissions S."/>
        </authorList>
    </citation>
    <scope>NUCLEOTIDE SEQUENCE [LARGE SCALE GENOMIC DNA]</scope>
    <source>
        <strain evidence="2">DSM 11792</strain>
    </source>
</reference>
<proteinExistence type="predicted"/>
<evidence type="ECO:0000313" key="1">
    <source>
        <dbReference type="EMBL" id="SHF68718.1"/>
    </source>
</evidence>
<sequence>MEILIPGVDFPLEDTGQDAGERPGTDQAPAVRGYVEEMGNRYLVHQTRPRCMEAGHCLALTVETDCDLFPLVRDGKLSGLCRERVPKGAAGNVPAD</sequence>
<dbReference type="AlphaFoldDB" id="A0A1M5DNV9"/>
<dbReference type="Proteomes" id="UP000184196">
    <property type="component" value="Unassembled WGS sequence"/>
</dbReference>
<name>A0A1M5DNV9_9FIRM</name>
<keyword evidence="2" id="KW-1185">Reference proteome</keyword>
<accession>A0A1M5DNV9</accession>
<evidence type="ECO:0000313" key="2">
    <source>
        <dbReference type="Proteomes" id="UP000184196"/>
    </source>
</evidence>
<organism evidence="1 2">
    <name type="scientific">Desulfofundulus australicus DSM 11792</name>
    <dbReference type="NCBI Taxonomy" id="1121425"/>
    <lineage>
        <taxon>Bacteria</taxon>
        <taxon>Bacillati</taxon>
        <taxon>Bacillota</taxon>
        <taxon>Clostridia</taxon>
        <taxon>Eubacteriales</taxon>
        <taxon>Peptococcaceae</taxon>
        <taxon>Desulfofundulus</taxon>
    </lineage>
</organism>
<dbReference type="RefSeq" id="WP_013824496.1">
    <property type="nucleotide sequence ID" value="NZ_FQUW01000053.1"/>
</dbReference>